<dbReference type="PANTHER" id="PTHR30055">
    <property type="entry name" value="HTH-TYPE TRANSCRIPTIONAL REGULATOR RUTR"/>
    <property type="match status" value="1"/>
</dbReference>
<evidence type="ECO:0000256" key="2">
    <source>
        <dbReference type="ARBA" id="ARBA00023125"/>
    </source>
</evidence>
<evidence type="ECO:0000256" key="1">
    <source>
        <dbReference type="ARBA" id="ARBA00023015"/>
    </source>
</evidence>
<dbReference type="PANTHER" id="PTHR30055:SF151">
    <property type="entry name" value="TRANSCRIPTIONAL REGULATORY PROTEIN"/>
    <property type="match status" value="1"/>
</dbReference>
<dbReference type="InterPro" id="IPR001647">
    <property type="entry name" value="HTH_TetR"/>
</dbReference>
<evidence type="ECO:0000256" key="3">
    <source>
        <dbReference type="ARBA" id="ARBA00023163"/>
    </source>
</evidence>
<gene>
    <name evidence="7" type="ORF">LG943_27575</name>
</gene>
<dbReference type="GO" id="GO:0000976">
    <property type="term" value="F:transcription cis-regulatory region binding"/>
    <property type="evidence" value="ECO:0007669"/>
    <property type="project" value="TreeGrafter"/>
</dbReference>
<sequence>MTVFAGQGDPRRSVELLWRTGGPERRRGAPGPRPGLSLDLIVDTAIAVADAEGLAALSMRAVGERLGRSAMALYTYVPGKAELLDLMYDRALAELPAGYDTGPGWRPALRAWAVDTRDFHVRHPWSLEVSPARPVLGPNEHAAMEALVRLLESCGLPAPVLRRVVGTLLHFVRGAARAIADARAATAATGTDEREWWLARMAVIGEAAPDFAERFPALLRVSTAEQGAEPSPEAREAGAAPPEGASYLEAEARRTFDTGLGILLDGIAAAVPPDSRAGP</sequence>
<dbReference type="SUPFAM" id="SSF48498">
    <property type="entry name" value="Tetracyclin repressor-like, C-terminal domain"/>
    <property type="match status" value="1"/>
</dbReference>
<dbReference type="RefSeq" id="WP_270075282.1">
    <property type="nucleotide sequence ID" value="NZ_JAJAQC010000104.1"/>
</dbReference>
<feature type="domain" description="HTH tetR-type" evidence="6">
    <location>
        <begin position="35"/>
        <end position="95"/>
    </location>
</feature>
<accession>A0A9X3NRL0</accession>
<dbReference type="InterPro" id="IPR004111">
    <property type="entry name" value="Repressor_TetR_C"/>
</dbReference>
<dbReference type="Pfam" id="PF02909">
    <property type="entry name" value="TetR_C_1"/>
    <property type="match status" value="1"/>
</dbReference>
<evidence type="ECO:0000256" key="5">
    <source>
        <dbReference type="SAM" id="MobiDB-lite"/>
    </source>
</evidence>
<keyword evidence="8" id="KW-1185">Reference proteome</keyword>
<dbReference type="Gene3D" id="1.10.357.10">
    <property type="entry name" value="Tetracycline Repressor, domain 2"/>
    <property type="match status" value="1"/>
</dbReference>
<feature type="compositionally biased region" description="Low complexity" evidence="5">
    <location>
        <begin position="227"/>
        <end position="246"/>
    </location>
</feature>
<dbReference type="SUPFAM" id="SSF46689">
    <property type="entry name" value="Homeodomain-like"/>
    <property type="match status" value="1"/>
</dbReference>
<keyword evidence="3" id="KW-0804">Transcription</keyword>
<evidence type="ECO:0000256" key="4">
    <source>
        <dbReference type="PROSITE-ProRule" id="PRU00335"/>
    </source>
</evidence>
<dbReference type="GO" id="GO:0045892">
    <property type="term" value="P:negative regulation of DNA-templated transcription"/>
    <property type="evidence" value="ECO:0007669"/>
    <property type="project" value="InterPro"/>
</dbReference>
<dbReference type="Pfam" id="PF00440">
    <property type="entry name" value="TetR_N"/>
    <property type="match status" value="1"/>
</dbReference>
<dbReference type="InterPro" id="IPR050109">
    <property type="entry name" value="HTH-type_TetR-like_transc_reg"/>
</dbReference>
<dbReference type="InterPro" id="IPR036271">
    <property type="entry name" value="Tet_transcr_reg_TetR-rel_C_sf"/>
</dbReference>
<dbReference type="PROSITE" id="PS50977">
    <property type="entry name" value="HTH_TETR_2"/>
    <property type="match status" value="1"/>
</dbReference>
<dbReference type="Proteomes" id="UP001140076">
    <property type="component" value="Unassembled WGS sequence"/>
</dbReference>
<name>A0A9X3NRL0_9ACTN</name>
<organism evidence="7 8">
    <name type="scientific">Streptomonospora mangrovi</name>
    <dbReference type="NCBI Taxonomy" id="2883123"/>
    <lineage>
        <taxon>Bacteria</taxon>
        <taxon>Bacillati</taxon>
        <taxon>Actinomycetota</taxon>
        <taxon>Actinomycetes</taxon>
        <taxon>Streptosporangiales</taxon>
        <taxon>Nocardiopsidaceae</taxon>
        <taxon>Streptomonospora</taxon>
    </lineage>
</organism>
<feature type="DNA-binding region" description="H-T-H motif" evidence="4">
    <location>
        <begin position="58"/>
        <end position="77"/>
    </location>
</feature>
<evidence type="ECO:0000313" key="7">
    <source>
        <dbReference type="EMBL" id="MDA0568052.1"/>
    </source>
</evidence>
<dbReference type="AlphaFoldDB" id="A0A9X3NRL0"/>
<dbReference type="GO" id="GO:0003700">
    <property type="term" value="F:DNA-binding transcription factor activity"/>
    <property type="evidence" value="ECO:0007669"/>
    <property type="project" value="TreeGrafter"/>
</dbReference>
<feature type="region of interest" description="Disordered" evidence="5">
    <location>
        <begin position="223"/>
        <end position="250"/>
    </location>
</feature>
<evidence type="ECO:0000259" key="6">
    <source>
        <dbReference type="PROSITE" id="PS50977"/>
    </source>
</evidence>
<comment type="caution">
    <text evidence="7">The sequence shown here is derived from an EMBL/GenBank/DDBJ whole genome shotgun (WGS) entry which is preliminary data.</text>
</comment>
<keyword evidence="1" id="KW-0805">Transcription regulation</keyword>
<dbReference type="InterPro" id="IPR009057">
    <property type="entry name" value="Homeodomain-like_sf"/>
</dbReference>
<protein>
    <submittedName>
        <fullName evidence="7">TetR/AcrR family transcriptional regulator</fullName>
    </submittedName>
</protein>
<proteinExistence type="predicted"/>
<keyword evidence="2 4" id="KW-0238">DNA-binding</keyword>
<reference evidence="7" key="1">
    <citation type="submission" date="2021-10" db="EMBL/GenBank/DDBJ databases">
        <title>Streptomonospora sp. nov., isolated from mangrove soil.</title>
        <authorList>
            <person name="Chen X."/>
            <person name="Ge X."/>
            <person name="Liu W."/>
        </authorList>
    </citation>
    <scope>NUCLEOTIDE SEQUENCE</scope>
    <source>
        <strain evidence="7">S1-112</strain>
    </source>
</reference>
<evidence type="ECO:0000313" key="8">
    <source>
        <dbReference type="Proteomes" id="UP001140076"/>
    </source>
</evidence>
<dbReference type="Gene3D" id="1.10.10.60">
    <property type="entry name" value="Homeodomain-like"/>
    <property type="match status" value="1"/>
</dbReference>
<dbReference type="EMBL" id="JAJAQC010000104">
    <property type="protein sequence ID" value="MDA0568052.1"/>
    <property type="molecule type" value="Genomic_DNA"/>
</dbReference>